<dbReference type="Pfam" id="PF12833">
    <property type="entry name" value="HTH_18"/>
    <property type="match status" value="1"/>
</dbReference>
<dbReference type="InterPro" id="IPR018060">
    <property type="entry name" value="HTH_AraC"/>
</dbReference>
<dbReference type="OrthoDB" id="5492415at2"/>
<reference evidence="6 7" key="1">
    <citation type="submission" date="2019-07" db="EMBL/GenBank/DDBJ databases">
        <title>Whole genome shotgun sequence of Chitinophaga cymbidii NBRC 109752.</title>
        <authorList>
            <person name="Hosoyama A."/>
            <person name="Uohara A."/>
            <person name="Ohji S."/>
            <person name="Ichikawa N."/>
        </authorList>
    </citation>
    <scope>NUCLEOTIDE SEQUENCE [LARGE SCALE GENOMIC DNA]</scope>
    <source>
        <strain evidence="6 7">NBRC 109752</strain>
    </source>
</reference>
<evidence type="ECO:0000256" key="1">
    <source>
        <dbReference type="ARBA" id="ARBA00023015"/>
    </source>
</evidence>
<feature type="transmembrane region" description="Helical" evidence="4">
    <location>
        <begin position="6"/>
        <end position="26"/>
    </location>
</feature>
<feature type="transmembrane region" description="Helical" evidence="4">
    <location>
        <begin position="62"/>
        <end position="85"/>
    </location>
</feature>
<feature type="transmembrane region" description="Helical" evidence="4">
    <location>
        <begin position="141"/>
        <end position="164"/>
    </location>
</feature>
<evidence type="ECO:0000313" key="6">
    <source>
        <dbReference type="EMBL" id="GEP98301.1"/>
    </source>
</evidence>
<dbReference type="InterPro" id="IPR009057">
    <property type="entry name" value="Homeodomain-like_sf"/>
</dbReference>
<keyword evidence="4" id="KW-0472">Membrane</keyword>
<dbReference type="EMBL" id="BKAU01000006">
    <property type="protein sequence ID" value="GEP98301.1"/>
    <property type="molecule type" value="Genomic_DNA"/>
</dbReference>
<keyword evidence="2" id="KW-0238">DNA-binding</keyword>
<dbReference type="PROSITE" id="PS00041">
    <property type="entry name" value="HTH_ARAC_FAMILY_1"/>
    <property type="match status" value="1"/>
</dbReference>
<name>A0A512RRH0_9BACT</name>
<dbReference type="PROSITE" id="PS01124">
    <property type="entry name" value="HTH_ARAC_FAMILY_2"/>
    <property type="match status" value="1"/>
</dbReference>
<dbReference type="InterPro" id="IPR020449">
    <property type="entry name" value="Tscrpt_reg_AraC-type_HTH"/>
</dbReference>
<keyword evidence="3" id="KW-0804">Transcription</keyword>
<protein>
    <recommendedName>
        <fullName evidence="5">HTH araC/xylS-type domain-containing protein</fullName>
    </recommendedName>
</protein>
<accession>A0A512RRH0</accession>
<evidence type="ECO:0000313" key="7">
    <source>
        <dbReference type="Proteomes" id="UP000321436"/>
    </source>
</evidence>
<dbReference type="PANTHER" id="PTHR43280:SF29">
    <property type="entry name" value="ARAC-FAMILY TRANSCRIPTIONAL REGULATOR"/>
    <property type="match status" value="1"/>
</dbReference>
<dbReference type="PANTHER" id="PTHR43280">
    <property type="entry name" value="ARAC-FAMILY TRANSCRIPTIONAL REGULATOR"/>
    <property type="match status" value="1"/>
</dbReference>
<feature type="transmembrane region" description="Helical" evidence="4">
    <location>
        <begin position="38"/>
        <end position="56"/>
    </location>
</feature>
<evidence type="ECO:0000256" key="2">
    <source>
        <dbReference type="ARBA" id="ARBA00023125"/>
    </source>
</evidence>
<evidence type="ECO:0000259" key="5">
    <source>
        <dbReference type="PROSITE" id="PS01124"/>
    </source>
</evidence>
<dbReference type="GO" id="GO:0043565">
    <property type="term" value="F:sequence-specific DNA binding"/>
    <property type="evidence" value="ECO:0007669"/>
    <property type="project" value="InterPro"/>
</dbReference>
<organism evidence="6 7">
    <name type="scientific">Chitinophaga cymbidii</name>
    <dbReference type="NCBI Taxonomy" id="1096750"/>
    <lineage>
        <taxon>Bacteria</taxon>
        <taxon>Pseudomonadati</taxon>
        <taxon>Bacteroidota</taxon>
        <taxon>Chitinophagia</taxon>
        <taxon>Chitinophagales</taxon>
        <taxon>Chitinophagaceae</taxon>
        <taxon>Chitinophaga</taxon>
    </lineage>
</organism>
<dbReference type="InterPro" id="IPR018062">
    <property type="entry name" value="HTH_AraC-typ_CS"/>
</dbReference>
<dbReference type="PRINTS" id="PR00032">
    <property type="entry name" value="HTHARAC"/>
</dbReference>
<keyword evidence="4" id="KW-0812">Transmembrane</keyword>
<proteinExistence type="predicted"/>
<sequence>MKLDVFSLVVLLGALQALFFGIYLLFSRSPNKLQQRSLAIFILILSYNGFETLNWSSGLTSLVYVFSFFPFVLVFGLGPALYLYYRSFRSSDPVRHPRYYYLVIWVLLAFRAVLVVLWVMYAQSGRSLAGLIEIDNKYGMIAEPLSVASYVIYYILAAGVYRKLRRELAGDDASLVLRWLGTLLIVTGIFALVWLVTVFSPYVTGIWDGRQYYVIEVLLVIFIYWIGFAGYHRTKVIYVAQQKKTQSYFDNLSKDEIDGSLAALQKAMEQDKLYLDPDLNISALAAQTGINAKTLSSVLNQRLNKGFNEYVNAYRVEAVKSKILNPANSHLTITGIAFECGFNSQPTFQRAFKAATGMTPKEFQSKHR</sequence>
<keyword evidence="1" id="KW-0805">Transcription regulation</keyword>
<evidence type="ECO:0000256" key="4">
    <source>
        <dbReference type="SAM" id="Phobius"/>
    </source>
</evidence>
<dbReference type="SUPFAM" id="SSF46689">
    <property type="entry name" value="Homeodomain-like"/>
    <property type="match status" value="1"/>
</dbReference>
<dbReference type="AlphaFoldDB" id="A0A512RRH0"/>
<evidence type="ECO:0000256" key="3">
    <source>
        <dbReference type="ARBA" id="ARBA00023163"/>
    </source>
</evidence>
<dbReference type="RefSeq" id="WP_146866742.1">
    <property type="nucleotide sequence ID" value="NZ_BKAU01000006.1"/>
</dbReference>
<comment type="caution">
    <text evidence="6">The sequence shown here is derived from an EMBL/GenBank/DDBJ whole genome shotgun (WGS) entry which is preliminary data.</text>
</comment>
<dbReference type="Proteomes" id="UP000321436">
    <property type="component" value="Unassembled WGS sequence"/>
</dbReference>
<feature type="transmembrane region" description="Helical" evidence="4">
    <location>
        <begin position="176"/>
        <end position="200"/>
    </location>
</feature>
<gene>
    <name evidence="6" type="ORF">CCY01nite_45610</name>
</gene>
<keyword evidence="7" id="KW-1185">Reference proteome</keyword>
<dbReference type="SMART" id="SM00342">
    <property type="entry name" value="HTH_ARAC"/>
    <property type="match status" value="1"/>
</dbReference>
<feature type="domain" description="HTH araC/xylS-type" evidence="5">
    <location>
        <begin position="258"/>
        <end position="366"/>
    </location>
</feature>
<keyword evidence="4" id="KW-1133">Transmembrane helix</keyword>
<feature type="transmembrane region" description="Helical" evidence="4">
    <location>
        <begin position="212"/>
        <end position="231"/>
    </location>
</feature>
<dbReference type="Gene3D" id="1.10.10.60">
    <property type="entry name" value="Homeodomain-like"/>
    <property type="match status" value="2"/>
</dbReference>
<dbReference type="GO" id="GO:0003700">
    <property type="term" value="F:DNA-binding transcription factor activity"/>
    <property type="evidence" value="ECO:0007669"/>
    <property type="project" value="InterPro"/>
</dbReference>
<feature type="transmembrane region" description="Helical" evidence="4">
    <location>
        <begin position="99"/>
        <end position="121"/>
    </location>
</feature>